<feature type="compositionally biased region" description="Basic and acidic residues" evidence="2">
    <location>
        <begin position="68"/>
        <end position="86"/>
    </location>
</feature>
<proteinExistence type="predicted"/>
<dbReference type="PANTHER" id="PTHR13037:SF24">
    <property type="entry name" value="POLYCOMB PROTEIN PCL-RELATED"/>
    <property type="match status" value="1"/>
</dbReference>
<feature type="region of interest" description="Disordered" evidence="2">
    <location>
        <begin position="44"/>
        <end position="112"/>
    </location>
</feature>
<evidence type="ECO:0000256" key="2">
    <source>
        <dbReference type="SAM" id="MobiDB-lite"/>
    </source>
</evidence>
<feature type="region of interest" description="Disordered" evidence="2">
    <location>
        <begin position="484"/>
        <end position="552"/>
    </location>
</feature>
<dbReference type="InterPro" id="IPR023214">
    <property type="entry name" value="HAD_sf"/>
</dbReference>
<dbReference type="Proteomes" id="UP000579523">
    <property type="component" value="Unassembled WGS sequence"/>
</dbReference>
<dbReference type="NCBIfam" id="NF041121">
    <property type="entry name" value="SAV_2336_NTERM"/>
    <property type="match status" value="1"/>
</dbReference>
<organism evidence="3 4">
    <name type="scientific">Streptomyces griseomycini</name>
    <dbReference type="NCBI Taxonomy" id="66895"/>
    <lineage>
        <taxon>Bacteria</taxon>
        <taxon>Bacillati</taxon>
        <taxon>Actinomycetota</taxon>
        <taxon>Actinomycetes</taxon>
        <taxon>Kitasatosporales</taxon>
        <taxon>Streptomycetaceae</taxon>
        <taxon>Streptomyces</taxon>
    </lineage>
</organism>
<keyword evidence="3" id="KW-0378">Hydrolase</keyword>
<evidence type="ECO:0000256" key="1">
    <source>
        <dbReference type="ARBA" id="ARBA00022581"/>
    </source>
</evidence>
<dbReference type="AlphaFoldDB" id="A0A7W7LW38"/>
<dbReference type="EMBL" id="JACHJI010000001">
    <property type="protein sequence ID" value="MBB4896651.1"/>
    <property type="molecule type" value="Genomic_DNA"/>
</dbReference>
<gene>
    <name evidence="3" type="ORF">FHS37_000667</name>
</gene>
<feature type="compositionally biased region" description="Low complexity" evidence="2">
    <location>
        <begin position="534"/>
        <end position="548"/>
    </location>
</feature>
<protein>
    <submittedName>
        <fullName evidence="3">Phosphoglycolate phosphatase-like HAD superfamily hydrolase</fullName>
    </submittedName>
</protein>
<name>A0A7W7LW38_9ACTN</name>
<dbReference type="InterPro" id="IPR036412">
    <property type="entry name" value="HAD-like_sf"/>
</dbReference>
<dbReference type="InterPro" id="IPR047738">
    <property type="entry name" value="SAV_2336-like_N"/>
</dbReference>
<evidence type="ECO:0000313" key="4">
    <source>
        <dbReference type="Proteomes" id="UP000579523"/>
    </source>
</evidence>
<evidence type="ECO:0000313" key="3">
    <source>
        <dbReference type="EMBL" id="MBB4896651.1"/>
    </source>
</evidence>
<dbReference type="Gene3D" id="3.40.50.1000">
    <property type="entry name" value="HAD superfamily/HAD-like"/>
    <property type="match status" value="1"/>
</dbReference>
<keyword evidence="1" id="KW-0945">Host-virus interaction</keyword>
<accession>A0A7W7LW38</accession>
<reference evidence="3 4" key="1">
    <citation type="submission" date="2020-08" db="EMBL/GenBank/DDBJ databases">
        <title>Genomic Encyclopedia of Type Strains, Phase III (KMG-III): the genomes of soil and plant-associated and newly described type strains.</title>
        <authorList>
            <person name="Whitman W."/>
        </authorList>
    </citation>
    <scope>NUCLEOTIDE SEQUENCE [LARGE SCALE GENOMIC DNA]</scope>
    <source>
        <strain evidence="3 4">CECT 3273</strain>
    </source>
</reference>
<dbReference type="SUPFAM" id="SSF56784">
    <property type="entry name" value="HAD-like"/>
    <property type="match status" value="1"/>
</dbReference>
<dbReference type="RefSeq" id="WP_184817477.1">
    <property type="nucleotide sequence ID" value="NZ_BMTK01000001.1"/>
</dbReference>
<keyword evidence="4" id="KW-1185">Reference proteome</keyword>
<sequence length="1118" mass="117564">MASDHPGAPEPLARLADVLAGAAGGRRPAPLELAELLWLARHMDTGAEDPAPPEPRDGPPPDRPAPVPRERESAPRPAPRPEEHGVPRAPLHLPSPARSGDGPGGAGAEPHAALLAPAPPMLRRPLALQRALRPLKRRVESPRGRELDEHATADRLARLDAAPDSWLPVMRPARERWLRLNLVHDAGPTMPVWRPLVRELHAVLARSGVFRTVNLLRADPDGTVHGPGAHVPADGRVATLVLSDCMGPQWRHGPAGALWYGTLHRWARSAPLAVVQPLPEHLWRDTALPAVPGLLSAPYPAAPTAALAFTPYEGTHPDGTPTPWSTLPIPVLEPGPDWLANWASLLASPGGTGVPAAVAASDRPPVDRDDRTDVGRLTPEELVLRFRAAASPEAFRLAGHLALGRPDLPVMRLVQAATSPDPRPQHLAEVILSGMLTAVPGPPGSYAFRPGVRDLLLRGLPRTARNRTAELLDRVGGLIDEGAGRVPGDFLASTPSRSGTLTGPADGEAFATVSPQSARRLSGAAEPSPPRAASPPGSASRAGSAGAAPRDHATVTFRADGLSGRPEARITLEYAVHQVLSRSSLTPLQYEVRVLPDGYDVRTEPGAYLLPLLVAILRGLPQALAGLPDPPRLEVLLWDAPTAPPEPPAPHGRAGVVVVVPPGLYEQFAASSAARGPARFRPVYDAGAPSAPPVAWYCPLGAADAEPPARDLVRGPFITHDLRELGAPAPGRTAVVHTRPDGTLALLNPVQPYGTRRPHPATYYLVDLTSQQASRTVTLPGARGGSFTAAVALAWHVTDPVAFVRAEVTGVAERLLAHLLDATARVTRRHPVRRAGAAQREVAAGPATWPVPGVAVSCSVRLARGGAPLPGPPRGPEPPGLRPADVLAGADTVLIGFDGPLARLFSSRTAREAALELLAVVAEHRPPHDALGGRPPAPGDVPQDALVHPLEVLRAFAHDRLGPVLCERLDAIELRAAPDAPMTYRSAALVRALHASGRRVVVVGDVGERAVRRCLRPHRLPLAGVHGRSRDPALLMPHPDCLGRALSASGASAAPAGVLIGSSVAEFTAAQQAGLPFVGYAYTSAVRRSLREAGCELTVDSMAPLLEAARSLPRPRGS</sequence>
<dbReference type="GO" id="GO:0016787">
    <property type="term" value="F:hydrolase activity"/>
    <property type="evidence" value="ECO:0007669"/>
    <property type="project" value="UniProtKB-KW"/>
</dbReference>
<dbReference type="PANTHER" id="PTHR13037">
    <property type="entry name" value="FORMIN"/>
    <property type="match status" value="1"/>
</dbReference>
<comment type="caution">
    <text evidence="3">The sequence shown here is derived from an EMBL/GenBank/DDBJ whole genome shotgun (WGS) entry which is preliminary data.</text>
</comment>